<organism evidence="3 4">
    <name type="scientific">Penicillium malachiteum</name>
    <dbReference type="NCBI Taxonomy" id="1324776"/>
    <lineage>
        <taxon>Eukaryota</taxon>
        <taxon>Fungi</taxon>
        <taxon>Dikarya</taxon>
        <taxon>Ascomycota</taxon>
        <taxon>Pezizomycotina</taxon>
        <taxon>Eurotiomycetes</taxon>
        <taxon>Eurotiomycetidae</taxon>
        <taxon>Eurotiales</taxon>
        <taxon>Aspergillaceae</taxon>
        <taxon>Penicillium</taxon>
    </lineage>
</organism>
<proteinExistence type="predicted"/>
<dbReference type="PANTHER" id="PTHR43092:SF2">
    <property type="entry name" value="HERCYNYLCYSTEINE SULFOXIDE LYASE"/>
    <property type="match status" value="1"/>
</dbReference>
<reference evidence="3" key="1">
    <citation type="journal article" date="2023" name="IMA Fungus">
        <title>Comparative genomic study of the Penicillium genus elucidates a diverse pangenome and 15 lateral gene transfer events.</title>
        <authorList>
            <person name="Petersen C."/>
            <person name="Sorensen T."/>
            <person name="Nielsen M.R."/>
            <person name="Sondergaard T.E."/>
            <person name="Sorensen J.L."/>
            <person name="Fitzpatrick D.A."/>
            <person name="Frisvad J.C."/>
            <person name="Nielsen K.L."/>
        </authorList>
    </citation>
    <scope>NUCLEOTIDE SEQUENCE</scope>
    <source>
        <strain evidence="3">IBT 17514</strain>
    </source>
</reference>
<dbReference type="GO" id="GO:0016740">
    <property type="term" value="F:transferase activity"/>
    <property type="evidence" value="ECO:0007669"/>
    <property type="project" value="UniProtKB-KW"/>
</dbReference>
<dbReference type="SUPFAM" id="SSF53383">
    <property type="entry name" value="PLP-dependent transferases"/>
    <property type="match status" value="1"/>
</dbReference>
<evidence type="ECO:0000256" key="1">
    <source>
        <dbReference type="ARBA" id="ARBA00022898"/>
    </source>
</evidence>
<protein>
    <submittedName>
        <fullName evidence="3">Pyridoxal phosphate-dependent transferase major region subdomain 1</fullName>
    </submittedName>
</protein>
<dbReference type="Proteomes" id="UP001215712">
    <property type="component" value="Unassembled WGS sequence"/>
</dbReference>
<evidence type="ECO:0000259" key="2">
    <source>
        <dbReference type="Pfam" id="PF00266"/>
    </source>
</evidence>
<dbReference type="InterPro" id="IPR015421">
    <property type="entry name" value="PyrdxlP-dep_Trfase_major"/>
</dbReference>
<feature type="domain" description="Aminotransferase class V" evidence="2">
    <location>
        <begin position="63"/>
        <end position="354"/>
    </location>
</feature>
<gene>
    <name evidence="3" type="ORF">N7493_008622</name>
</gene>
<dbReference type="Gene3D" id="3.40.640.10">
    <property type="entry name" value="Type I PLP-dependent aspartate aminotransferase-like (Major domain)"/>
    <property type="match status" value="1"/>
</dbReference>
<dbReference type="PANTHER" id="PTHR43092">
    <property type="entry name" value="L-CYSTEINE DESULFHYDRASE"/>
    <property type="match status" value="1"/>
</dbReference>
<keyword evidence="1" id="KW-0663">Pyridoxal phosphate</keyword>
<accession>A0AAD6MTY6</accession>
<dbReference type="InterPro" id="IPR015424">
    <property type="entry name" value="PyrdxlP-dep_Trfase"/>
</dbReference>
<keyword evidence="3" id="KW-0808">Transferase</keyword>
<keyword evidence="4" id="KW-1185">Reference proteome</keyword>
<reference evidence="3" key="2">
    <citation type="submission" date="2023-01" db="EMBL/GenBank/DDBJ databases">
        <authorList>
            <person name="Petersen C."/>
        </authorList>
    </citation>
    <scope>NUCLEOTIDE SEQUENCE</scope>
    <source>
        <strain evidence="3">IBT 17514</strain>
    </source>
</reference>
<name>A0AAD6MTY6_9EURO</name>
<dbReference type="InterPro" id="IPR000192">
    <property type="entry name" value="Aminotrans_V_dom"/>
</dbReference>
<comment type="caution">
    <text evidence="3">The sequence shown here is derived from an EMBL/GenBank/DDBJ whole genome shotgun (WGS) entry which is preliminary data.</text>
</comment>
<dbReference type="EMBL" id="JAQJAN010000012">
    <property type="protein sequence ID" value="KAJ5716711.1"/>
    <property type="molecule type" value="Genomic_DNA"/>
</dbReference>
<evidence type="ECO:0000313" key="3">
    <source>
        <dbReference type="EMBL" id="KAJ5716711.1"/>
    </source>
</evidence>
<sequence>MSSYDWNPTSFGQDMRHHFSFAPGYRNLNHGSFGTSPRAIRDRANALRDECESNPCPFIKYRFPELLDESRSAMSEFLGVPRSTVVFVPNATTGVNTVLRNITWNPDGKDEIIQLDIIYGACGKTTSYICESTQQRVRTREVGFKYPVETSEIVSNFQKVIQQSKAEGFQPRVAIFDTISSNPGIRLPFKELAAVCREENVLSLVDAAHGIGQIDLDISSWDPDFLVTNCHKWLYTPRGCAVFYVPMRNQGMIRSTLPTSHGFVVHETPAVDLQGAKKQENSLQKKTEFEINFEFVGTIDNIAFLTIPAAIKWRRQVCGGEQKIQEYCISLAKKGGLRVAEILGTRILDDTDHCMTNCSMVNILLPLERPTSGTGSLVKCKGSTETATITDWMQLTLIENWKTFMPIFPFQGRWWVRLSGQIYLDDSDFEWAGWTLKAVCEQLEQETFV</sequence>
<dbReference type="AlphaFoldDB" id="A0AAD6MTY6"/>
<evidence type="ECO:0000313" key="4">
    <source>
        <dbReference type="Proteomes" id="UP001215712"/>
    </source>
</evidence>
<dbReference type="Pfam" id="PF00266">
    <property type="entry name" value="Aminotran_5"/>
    <property type="match status" value="1"/>
</dbReference>